<keyword evidence="3" id="KW-1185">Reference proteome</keyword>
<accession>A0ABD1TY92</accession>
<reference evidence="3" key="1">
    <citation type="submission" date="2024-07" db="EMBL/GenBank/DDBJ databases">
        <title>Two chromosome-level genome assemblies of Korean endemic species Abeliophyllum distichum and Forsythia ovata (Oleaceae).</title>
        <authorList>
            <person name="Jang H."/>
        </authorList>
    </citation>
    <scope>NUCLEOTIDE SEQUENCE [LARGE SCALE GENOMIC DNA]</scope>
</reference>
<evidence type="ECO:0000256" key="1">
    <source>
        <dbReference type="SAM" id="MobiDB-lite"/>
    </source>
</evidence>
<organism evidence="2 3">
    <name type="scientific">Abeliophyllum distichum</name>
    <dbReference type="NCBI Taxonomy" id="126358"/>
    <lineage>
        <taxon>Eukaryota</taxon>
        <taxon>Viridiplantae</taxon>
        <taxon>Streptophyta</taxon>
        <taxon>Embryophyta</taxon>
        <taxon>Tracheophyta</taxon>
        <taxon>Spermatophyta</taxon>
        <taxon>Magnoliopsida</taxon>
        <taxon>eudicotyledons</taxon>
        <taxon>Gunneridae</taxon>
        <taxon>Pentapetalae</taxon>
        <taxon>asterids</taxon>
        <taxon>lamiids</taxon>
        <taxon>Lamiales</taxon>
        <taxon>Oleaceae</taxon>
        <taxon>Forsythieae</taxon>
        <taxon>Abeliophyllum</taxon>
    </lineage>
</organism>
<evidence type="ECO:0000313" key="2">
    <source>
        <dbReference type="EMBL" id="KAL2517538.1"/>
    </source>
</evidence>
<proteinExistence type="predicted"/>
<gene>
    <name evidence="2" type="ORF">Adt_13785</name>
</gene>
<name>A0ABD1TY92_9LAMI</name>
<dbReference type="EMBL" id="JBFOLK010000004">
    <property type="protein sequence ID" value="KAL2517538.1"/>
    <property type="molecule type" value="Genomic_DNA"/>
</dbReference>
<dbReference type="AlphaFoldDB" id="A0ABD1TY92"/>
<sequence>MTETWTRQGPTSPWKPPVREINTIKGGPYIGGHTMNSRRNYSKAAREEPMESWQVHGHRPIALQILFTEEDEAGIPYPHCDSLVVLLVVARNGLVPRGRITLAVDFGEPLYHLRKFMNFLIVDTRSAYHEVLGRPTVEGFAGSHIHTSLGNEVSDAGRGRQDSLAIRQR</sequence>
<evidence type="ECO:0000313" key="3">
    <source>
        <dbReference type="Proteomes" id="UP001604336"/>
    </source>
</evidence>
<comment type="caution">
    <text evidence="2">The sequence shown here is derived from an EMBL/GenBank/DDBJ whole genome shotgun (WGS) entry which is preliminary data.</text>
</comment>
<dbReference type="Proteomes" id="UP001604336">
    <property type="component" value="Unassembled WGS sequence"/>
</dbReference>
<protein>
    <submittedName>
        <fullName evidence="2">RNase H domain-containing protein</fullName>
    </submittedName>
</protein>
<feature type="region of interest" description="Disordered" evidence="1">
    <location>
        <begin position="25"/>
        <end position="48"/>
    </location>
</feature>